<dbReference type="Proteomes" id="UP000186631">
    <property type="component" value="Unassembled WGS sequence"/>
</dbReference>
<dbReference type="EMBL" id="MNQV01000234">
    <property type="protein sequence ID" value="OKZ43764.1"/>
    <property type="molecule type" value="Genomic_DNA"/>
</dbReference>
<comment type="caution">
    <text evidence="1">The sequence shown here is derived from an EMBL/GenBank/DDBJ whole genome shotgun (WGS) entry which is preliminary data.</text>
</comment>
<reference evidence="1 2" key="1">
    <citation type="journal article" date="2016" name="Nat. Biotechnol.">
        <title>Measurement of bacterial replication rates in microbial communities.</title>
        <authorList>
            <person name="Brown C.T."/>
            <person name="Olm M.R."/>
            <person name="Thomas B.C."/>
            <person name="Banfield J.F."/>
        </authorList>
    </citation>
    <scope>NUCLEOTIDE SEQUENCE [LARGE SCALE GENOMIC DNA]</scope>
    <source>
        <strain evidence="1">42_262</strain>
    </source>
</reference>
<protein>
    <submittedName>
        <fullName evidence="1">Uncharacterized protein</fullName>
    </submittedName>
</protein>
<dbReference type="RefSeq" id="WP_217291440.1">
    <property type="nucleotide sequence ID" value="NZ_CAXSSN010000033.1"/>
</dbReference>
<name>A0A1Q6IS83_PHOVU</name>
<gene>
    <name evidence="1" type="ORF">BHV80_16735</name>
</gene>
<accession>A0A1Q6IS83</accession>
<sequence>MGNFSIKEDLLKLKGAFITNFKGRTETKRCLVIPVDDSGLYVGEKGVYLNLTAIEMENPQFKETHCIKQSLDKEIYEALSEEQRQALPIIGGMKPLVKKAAPQMNVGSTFDGAQAVENTNDLPF</sequence>
<proteinExistence type="predicted"/>
<organism evidence="1 2">
    <name type="scientific">Phocaeicola vulgatus</name>
    <name type="common">Bacteroides vulgatus</name>
    <dbReference type="NCBI Taxonomy" id="821"/>
    <lineage>
        <taxon>Bacteria</taxon>
        <taxon>Pseudomonadati</taxon>
        <taxon>Bacteroidota</taxon>
        <taxon>Bacteroidia</taxon>
        <taxon>Bacteroidales</taxon>
        <taxon>Bacteroidaceae</taxon>
        <taxon>Phocaeicola</taxon>
    </lineage>
</organism>
<evidence type="ECO:0000313" key="2">
    <source>
        <dbReference type="Proteomes" id="UP000186631"/>
    </source>
</evidence>
<evidence type="ECO:0000313" key="1">
    <source>
        <dbReference type="EMBL" id="OKZ43764.1"/>
    </source>
</evidence>
<dbReference type="AlphaFoldDB" id="A0A1Q6IS83"/>